<dbReference type="InterPro" id="IPR036188">
    <property type="entry name" value="FAD/NAD-bd_sf"/>
</dbReference>
<dbReference type="RefSeq" id="WP_154758715.1">
    <property type="nucleotide sequence ID" value="NZ_WMBA01000036.1"/>
</dbReference>
<dbReference type="SUPFAM" id="SSF54373">
    <property type="entry name" value="FAD-linked reductases, C-terminal domain"/>
    <property type="match status" value="1"/>
</dbReference>
<evidence type="ECO:0000256" key="3">
    <source>
        <dbReference type="ARBA" id="ARBA00022827"/>
    </source>
</evidence>
<dbReference type="InterPro" id="IPR050493">
    <property type="entry name" value="FAD-dep_Monooxygenase_BioMet"/>
</dbReference>
<evidence type="ECO:0000313" key="7">
    <source>
        <dbReference type="EMBL" id="MTD56552.1"/>
    </source>
</evidence>
<organism evidence="7 8">
    <name type="scientific">Amycolatopsis pithecellobii</name>
    <dbReference type="NCBI Taxonomy" id="664692"/>
    <lineage>
        <taxon>Bacteria</taxon>
        <taxon>Bacillati</taxon>
        <taxon>Actinomycetota</taxon>
        <taxon>Actinomycetes</taxon>
        <taxon>Pseudonocardiales</taxon>
        <taxon>Pseudonocardiaceae</taxon>
        <taxon>Amycolatopsis</taxon>
    </lineage>
</organism>
<dbReference type="Proteomes" id="UP000440096">
    <property type="component" value="Unassembled WGS sequence"/>
</dbReference>
<dbReference type="OrthoDB" id="9782160at2"/>
<feature type="domain" description="FAD-binding" evidence="6">
    <location>
        <begin position="4"/>
        <end position="335"/>
    </location>
</feature>
<dbReference type="PANTHER" id="PTHR13789">
    <property type="entry name" value="MONOOXYGENASE"/>
    <property type="match status" value="1"/>
</dbReference>
<evidence type="ECO:0000256" key="1">
    <source>
        <dbReference type="ARBA" id="ARBA00001974"/>
    </source>
</evidence>
<dbReference type="EMBL" id="WMBA01000036">
    <property type="protein sequence ID" value="MTD56552.1"/>
    <property type="molecule type" value="Genomic_DNA"/>
</dbReference>
<evidence type="ECO:0000313" key="8">
    <source>
        <dbReference type="Proteomes" id="UP000440096"/>
    </source>
</evidence>
<dbReference type="Gene3D" id="3.50.50.60">
    <property type="entry name" value="FAD/NAD(P)-binding domain"/>
    <property type="match status" value="1"/>
</dbReference>
<comment type="caution">
    <text evidence="7">The sequence shown here is derived from an EMBL/GenBank/DDBJ whole genome shotgun (WGS) entry which is preliminary data.</text>
</comment>
<evidence type="ECO:0000256" key="5">
    <source>
        <dbReference type="ARBA" id="ARBA00023033"/>
    </source>
</evidence>
<comment type="cofactor">
    <cofactor evidence="1">
        <name>FAD</name>
        <dbReference type="ChEBI" id="CHEBI:57692"/>
    </cofactor>
</comment>
<protein>
    <submittedName>
        <fullName evidence="7">NAD(P)-binding protein</fullName>
    </submittedName>
</protein>
<dbReference type="AlphaFoldDB" id="A0A6N7YX96"/>
<dbReference type="PANTHER" id="PTHR13789:SF318">
    <property type="entry name" value="GERANYLGERANYL DIPHOSPHATE REDUCTASE"/>
    <property type="match status" value="1"/>
</dbReference>
<evidence type="ECO:0000256" key="4">
    <source>
        <dbReference type="ARBA" id="ARBA00023002"/>
    </source>
</evidence>
<dbReference type="SUPFAM" id="SSF51905">
    <property type="entry name" value="FAD/NAD(P)-binding domain"/>
    <property type="match status" value="1"/>
</dbReference>
<gene>
    <name evidence="7" type="ORF">GKO32_21630</name>
</gene>
<keyword evidence="2" id="KW-0285">Flavoprotein</keyword>
<keyword evidence="8" id="KW-1185">Reference proteome</keyword>
<dbReference type="GO" id="GO:0004497">
    <property type="term" value="F:monooxygenase activity"/>
    <property type="evidence" value="ECO:0007669"/>
    <property type="project" value="UniProtKB-KW"/>
</dbReference>
<reference evidence="7 8" key="1">
    <citation type="submission" date="2019-11" db="EMBL/GenBank/DDBJ databases">
        <title>Draft genome of Amycolatopsis RM579.</title>
        <authorList>
            <person name="Duangmal K."/>
            <person name="Mingma R."/>
        </authorList>
    </citation>
    <scope>NUCLEOTIDE SEQUENCE [LARGE SCALE GENOMIC DNA]</scope>
    <source>
        <strain evidence="7 8">RM579</strain>
    </source>
</reference>
<sequence>MRIGVLGLGLGGATAAATLSRRGHEVVVFEQAPEIKEVGAGIASWPNSVRLLRRLGISDRLAEIGAVRRQREVLDQHGNWIGDFAGESSDGTPAYFFHRAELLSTISGLVPSDSVRLGRRCEAVEESPTSVRLRFSSGPDEEVDLLVGADGIRSVAQGAVVPPAPPVYSNLVAYRGLVPAEDTDSPILGRGGVWTNREKYFLAFPVSAGRQINFVGVTPTDGLPDESWFAEADKDDLRREFLDWDPVIMSVIDRVAGTFRWGLYFRSPLPRMVSNRIALLGDAAHPMLIHAGQGAGQAIEDAFALAVLLEGAKPEDVPDRLQEYERLRLPRATQVQLASRRNAQFLHHAFPLADGEQRPTGLFDPSWISEYDAEQEALRVDSKL</sequence>
<accession>A0A6N7YX96</accession>
<keyword evidence="3" id="KW-0274">FAD</keyword>
<dbReference type="PRINTS" id="PR00420">
    <property type="entry name" value="RNGMNOXGNASE"/>
</dbReference>
<dbReference type="GO" id="GO:0071949">
    <property type="term" value="F:FAD binding"/>
    <property type="evidence" value="ECO:0007669"/>
    <property type="project" value="InterPro"/>
</dbReference>
<evidence type="ECO:0000256" key="2">
    <source>
        <dbReference type="ARBA" id="ARBA00022630"/>
    </source>
</evidence>
<dbReference type="Pfam" id="PF01494">
    <property type="entry name" value="FAD_binding_3"/>
    <property type="match status" value="1"/>
</dbReference>
<evidence type="ECO:0000259" key="6">
    <source>
        <dbReference type="Pfam" id="PF01494"/>
    </source>
</evidence>
<keyword evidence="5" id="KW-0503">Monooxygenase</keyword>
<dbReference type="InterPro" id="IPR002938">
    <property type="entry name" value="FAD-bd"/>
</dbReference>
<keyword evidence="4" id="KW-0560">Oxidoreductase</keyword>
<name>A0A6N7YX96_9PSEU</name>
<proteinExistence type="predicted"/>